<feature type="transmembrane region" description="Helical" evidence="1">
    <location>
        <begin position="149"/>
        <end position="171"/>
    </location>
</feature>
<feature type="transmembrane region" description="Helical" evidence="1">
    <location>
        <begin position="307"/>
        <end position="327"/>
    </location>
</feature>
<sequence>MKKNSNINMNSNHSKKRIWALAGMFFLGSFAVINQKFLFEIYGYGRPQYGYHRWRKPWFFSTGAAFGMSLALIVYEIQKCFDKTIYHKLSNRKLFFIAIPSFCDLLASVLSNISVLYLDVSVVLMLRGSTVLFTGLISFFYLHRRMYSYHWFAIAIVLVALMLVSTSAVMSRNSYIHENKSDKKTIHHKKSGIGFTIAGILIKIGSKLLQSIRLLIEEDLTQEQQIPSTLIVGIEGVWSVAFCSFIFLPIVHFLPGPEGNGIHEDFIDSCIMLTNNKTIICLFTLHILLMVLLTISSMIVTETTSAIFRTLFDLTRIIFVWAVQIILHYSMKNTRLENKFGKIGERWTNWSFMQLFGFALLIVGLFIYGKQIRIPCLAYPKDYSIKTSRKSVA</sequence>
<dbReference type="EMBL" id="MLAK01001382">
    <property type="protein sequence ID" value="OHS93626.1"/>
    <property type="molecule type" value="Genomic_DNA"/>
</dbReference>
<feature type="transmembrane region" description="Helical" evidence="1">
    <location>
        <begin position="230"/>
        <end position="254"/>
    </location>
</feature>
<dbReference type="VEuPathDB" id="TrichDB:TRFO_11610"/>
<dbReference type="RefSeq" id="XP_068346763.1">
    <property type="nucleotide sequence ID" value="XM_068496131.1"/>
</dbReference>
<dbReference type="InterPro" id="IPR037185">
    <property type="entry name" value="EmrE-like"/>
</dbReference>
<proteinExistence type="predicted"/>
<accession>A0A1J4J2M3</accession>
<keyword evidence="1" id="KW-1133">Transmembrane helix</keyword>
<reference evidence="2" key="1">
    <citation type="submission" date="2016-10" db="EMBL/GenBank/DDBJ databases">
        <authorList>
            <person name="Benchimol M."/>
            <person name="Almeida L.G."/>
            <person name="Vasconcelos A.T."/>
            <person name="Perreira-Neves A."/>
            <person name="Rosa I.A."/>
            <person name="Tasca T."/>
            <person name="Bogo M.R."/>
            <person name="de Souza W."/>
        </authorList>
    </citation>
    <scope>NUCLEOTIDE SEQUENCE [LARGE SCALE GENOMIC DNA]</scope>
    <source>
        <strain evidence="2">K</strain>
    </source>
</reference>
<dbReference type="GeneID" id="94830835"/>
<keyword evidence="1" id="KW-0472">Membrane</keyword>
<dbReference type="GO" id="GO:0016020">
    <property type="term" value="C:membrane"/>
    <property type="evidence" value="ECO:0007669"/>
    <property type="project" value="TreeGrafter"/>
</dbReference>
<keyword evidence="3" id="KW-1185">Reference proteome</keyword>
<dbReference type="AlphaFoldDB" id="A0A1J4J2M3"/>
<evidence type="ECO:0000313" key="3">
    <source>
        <dbReference type="Proteomes" id="UP000179807"/>
    </source>
</evidence>
<feature type="transmembrane region" description="Helical" evidence="1">
    <location>
        <begin position="95"/>
        <end position="118"/>
    </location>
</feature>
<gene>
    <name evidence="2" type="ORF">TRFO_11610</name>
</gene>
<protein>
    <submittedName>
        <fullName evidence="2">Integral membrane protein</fullName>
    </submittedName>
</protein>
<keyword evidence="1" id="KW-0812">Transmembrane</keyword>
<evidence type="ECO:0000313" key="2">
    <source>
        <dbReference type="EMBL" id="OHS93626.1"/>
    </source>
</evidence>
<comment type="caution">
    <text evidence="2">The sequence shown here is derived from an EMBL/GenBank/DDBJ whole genome shotgun (WGS) entry which is preliminary data.</text>
</comment>
<dbReference type="SUPFAM" id="SSF103481">
    <property type="entry name" value="Multidrug resistance efflux transporter EmrE"/>
    <property type="match status" value="1"/>
</dbReference>
<feature type="transmembrane region" description="Helical" evidence="1">
    <location>
        <begin position="58"/>
        <end position="75"/>
    </location>
</feature>
<feature type="transmembrane region" description="Helical" evidence="1">
    <location>
        <begin position="18"/>
        <end position="38"/>
    </location>
</feature>
<feature type="transmembrane region" description="Helical" evidence="1">
    <location>
        <begin position="191"/>
        <end position="209"/>
    </location>
</feature>
<organism evidence="2 3">
    <name type="scientific">Tritrichomonas foetus</name>
    <dbReference type="NCBI Taxonomy" id="1144522"/>
    <lineage>
        <taxon>Eukaryota</taxon>
        <taxon>Metamonada</taxon>
        <taxon>Parabasalia</taxon>
        <taxon>Tritrichomonadida</taxon>
        <taxon>Tritrichomonadidae</taxon>
        <taxon>Tritrichomonas</taxon>
    </lineage>
</organism>
<dbReference type="PANTHER" id="PTHR13146">
    <property type="match status" value="1"/>
</dbReference>
<evidence type="ECO:0000256" key="1">
    <source>
        <dbReference type="SAM" id="Phobius"/>
    </source>
</evidence>
<feature type="transmembrane region" description="Helical" evidence="1">
    <location>
        <begin position="274"/>
        <end position="295"/>
    </location>
</feature>
<dbReference type="PANTHER" id="PTHR13146:SF3">
    <property type="entry name" value="EAMA DOMAIN-CONTAINING PROTEIN"/>
    <property type="match status" value="1"/>
</dbReference>
<dbReference type="Proteomes" id="UP000179807">
    <property type="component" value="Unassembled WGS sequence"/>
</dbReference>
<dbReference type="OrthoDB" id="300580at2759"/>
<feature type="transmembrane region" description="Helical" evidence="1">
    <location>
        <begin position="124"/>
        <end position="142"/>
    </location>
</feature>
<feature type="transmembrane region" description="Helical" evidence="1">
    <location>
        <begin position="347"/>
        <end position="368"/>
    </location>
</feature>
<name>A0A1J4J2M3_9EUKA</name>